<reference evidence="1 2" key="1">
    <citation type="submission" date="2024-02" db="EMBL/GenBank/DDBJ databases">
        <title>First draft genome assembly of two strains of Seiridium cardinale.</title>
        <authorList>
            <person name="Emiliani G."/>
            <person name="Scali E."/>
        </authorList>
    </citation>
    <scope>NUCLEOTIDE SEQUENCE [LARGE SCALE GENOMIC DNA]</scope>
    <source>
        <strain evidence="1 2">BM-138-000479</strain>
    </source>
</reference>
<evidence type="ECO:0000313" key="1">
    <source>
        <dbReference type="EMBL" id="KAK9773501.1"/>
    </source>
</evidence>
<proteinExistence type="predicted"/>
<accession>A0ABR2XIP1</accession>
<sequence>MTHVRYHHCEYPCGHIEEREATSAIKDRGWGVPVILPPPACFHCARLEGAKQFPGMFLQEELNLKRTDRPGYGVTLDQYLKLVHEFGAAADPVVFWEERERHFRERVDVAVSGAGTKGPLLTKAELAFMLDYGHAESLGYVLRDWCSDLNAIDRGRPTHDMSAARSEAAQLTINIYTLPSRVWKDNVSPDFVKC</sequence>
<dbReference type="Proteomes" id="UP001465668">
    <property type="component" value="Unassembled WGS sequence"/>
</dbReference>
<keyword evidence="2" id="KW-1185">Reference proteome</keyword>
<gene>
    <name evidence="1" type="ORF">SCAR479_09833</name>
</gene>
<comment type="caution">
    <text evidence="1">The sequence shown here is derived from an EMBL/GenBank/DDBJ whole genome shotgun (WGS) entry which is preliminary data.</text>
</comment>
<name>A0ABR2XIP1_9PEZI</name>
<organism evidence="1 2">
    <name type="scientific">Seiridium cardinale</name>
    <dbReference type="NCBI Taxonomy" id="138064"/>
    <lineage>
        <taxon>Eukaryota</taxon>
        <taxon>Fungi</taxon>
        <taxon>Dikarya</taxon>
        <taxon>Ascomycota</taxon>
        <taxon>Pezizomycotina</taxon>
        <taxon>Sordariomycetes</taxon>
        <taxon>Xylariomycetidae</taxon>
        <taxon>Amphisphaeriales</taxon>
        <taxon>Sporocadaceae</taxon>
        <taxon>Seiridium</taxon>
    </lineage>
</organism>
<evidence type="ECO:0000313" key="2">
    <source>
        <dbReference type="Proteomes" id="UP001465668"/>
    </source>
</evidence>
<dbReference type="EMBL" id="JARVKM010000050">
    <property type="protein sequence ID" value="KAK9773501.1"/>
    <property type="molecule type" value="Genomic_DNA"/>
</dbReference>
<protein>
    <submittedName>
        <fullName evidence="1">Uncharacterized protein</fullName>
    </submittedName>
</protein>